<protein>
    <submittedName>
        <fullName evidence="2">Uncharacterized protein</fullName>
    </submittedName>
</protein>
<dbReference type="Proteomes" id="UP001187192">
    <property type="component" value="Unassembled WGS sequence"/>
</dbReference>
<evidence type="ECO:0000313" key="3">
    <source>
        <dbReference type="Proteomes" id="UP001187192"/>
    </source>
</evidence>
<organism evidence="2 3">
    <name type="scientific">Ficus carica</name>
    <name type="common">Common fig</name>
    <dbReference type="NCBI Taxonomy" id="3494"/>
    <lineage>
        <taxon>Eukaryota</taxon>
        <taxon>Viridiplantae</taxon>
        <taxon>Streptophyta</taxon>
        <taxon>Embryophyta</taxon>
        <taxon>Tracheophyta</taxon>
        <taxon>Spermatophyta</taxon>
        <taxon>Magnoliopsida</taxon>
        <taxon>eudicotyledons</taxon>
        <taxon>Gunneridae</taxon>
        <taxon>Pentapetalae</taxon>
        <taxon>rosids</taxon>
        <taxon>fabids</taxon>
        <taxon>Rosales</taxon>
        <taxon>Moraceae</taxon>
        <taxon>Ficeae</taxon>
        <taxon>Ficus</taxon>
    </lineage>
</organism>
<feature type="region of interest" description="Disordered" evidence="1">
    <location>
        <begin position="1"/>
        <end position="25"/>
    </location>
</feature>
<evidence type="ECO:0000256" key="1">
    <source>
        <dbReference type="SAM" id="MobiDB-lite"/>
    </source>
</evidence>
<sequence>MNENPSEPIGACLAAENGGFGDPKEKAKSETRDCLNNLVNDVEDFLDDYVERNQDDFDEFTDVDELNSS</sequence>
<reference evidence="2" key="1">
    <citation type="submission" date="2023-07" db="EMBL/GenBank/DDBJ databases">
        <title>draft genome sequence of fig (Ficus carica).</title>
        <authorList>
            <person name="Takahashi T."/>
            <person name="Nishimura K."/>
        </authorList>
    </citation>
    <scope>NUCLEOTIDE SEQUENCE</scope>
</reference>
<name>A0AA88DGZ4_FICCA</name>
<keyword evidence="3" id="KW-1185">Reference proteome</keyword>
<accession>A0AA88DGZ4</accession>
<comment type="caution">
    <text evidence="2">The sequence shown here is derived from an EMBL/GenBank/DDBJ whole genome shotgun (WGS) entry which is preliminary data.</text>
</comment>
<gene>
    <name evidence="2" type="ORF">TIFTF001_024659</name>
</gene>
<evidence type="ECO:0000313" key="2">
    <source>
        <dbReference type="EMBL" id="GMN55527.1"/>
    </source>
</evidence>
<dbReference type="AlphaFoldDB" id="A0AA88DGZ4"/>
<proteinExistence type="predicted"/>
<dbReference type="EMBL" id="BTGU01000058">
    <property type="protein sequence ID" value="GMN55527.1"/>
    <property type="molecule type" value="Genomic_DNA"/>
</dbReference>